<dbReference type="EC" id="1.5.99.8" evidence="4"/>
<dbReference type="Pfam" id="PF01619">
    <property type="entry name" value="Pro_dh"/>
    <property type="match status" value="1"/>
</dbReference>
<dbReference type="PANTHER" id="PTHR13914">
    <property type="entry name" value="PROLINE OXIDASE"/>
    <property type="match status" value="1"/>
</dbReference>
<keyword evidence="5" id="KW-1185">Reference proteome</keyword>
<accession>L0K576</accession>
<gene>
    <name evidence="4" type="ORF">Natoc_3538</name>
</gene>
<name>L0K576_9EURY</name>
<dbReference type="EMBL" id="CP003929">
    <property type="protein sequence ID" value="AGB39263.1"/>
    <property type="molecule type" value="Genomic_DNA"/>
</dbReference>
<dbReference type="SUPFAM" id="SSF51730">
    <property type="entry name" value="FAD-linked oxidoreductase"/>
    <property type="match status" value="1"/>
</dbReference>
<dbReference type="InterPro" id="IPR002872">
    <property type="entry name" value="Proline_DH_dom"/>
</dbReference>
<dbReference type="PANTHER" id="PTHR13914:SF0">
    <property type="entry name" value="PROLINE DEHYDROGENASE 1, MITOCHONDRIAL"/>
    <property type="match status" value="1"/>
</dbReference>
<protein>
    <submittedName>
        <fullName evidence="4">Proline dehydrogenase</fullName>
        <ecNumber evidence="4">1.5.99.8</ecNumber>
    </submittedName>
</protein>
<dbReference type="InterPro" id="IPR015659">
    <property type="entry name" value="Proline_oxidase"/>
</dbReference>
<evidence type="ECO:0000259" key="3">
    <source>
        <dbReference type="Pfam" id="PF01619"/>
    </source>
</evidence>
<dbReference type="HOGENOM" id="CLU_061158_0_0_2"/>
<proteinExistence type="predicted"/>
<dbReference type="KEGG" id="nou:Natoc_3538"/>
<feature type="region of interest" description="Disordered" evidence="2">
    <location>
        <begin position="281"/>
        <end position="334"/>
    </location>
</feature>
<dbReference type="STRING" id="694430.Natoc_3538"/>
<evidence type="ECO:0000313" key="5">
    <source>
        <dbReference type="Proteomes" id="UP000010878"/>
    </source>
</evidence>
<feature type="compositionally biased region" description="Basic residues" evidence="2">
    <location>
        <begin position="318"/>
        <end position="334"/>
    </location>
</feature>
<evidence type="ECO:0000256" key="2">
    <source>
        <dbReference type="SAM" id="MobiDB-lite"/>
    </source>
</evidence>
<reference evidence="4 5" key="1">
    <citation type="submission" date="2012-11" db="EMBL/GenBank/DDBJ databases">
        <title>FINISHED of Natronococcus occultus SP4, DSM 3396.</title>
        <authorList>
            <consortium name="DOE Joint Genome Institute"/>
            <person name="Eisen J."/>
            <person name="Huntemann M."/>
            <person name="Wei C.-L."/>
            <person name="Han J."/>
            <person name="Detter J.C."/>
            <person name="Han C."/>
            <person name="Tapia R."/>
            <person name="Chen A."/>
            <person name="Kyrpides N."/>
            <person name="Mavromatis K."/>
            <person name="Markowitz V."/>
            <person name="Szeto E."/>
            <person name="Ivanova N."/>
            <person name="Mikhailova N."/>
            <person name="Ovchinnikova G."/>
            <person name="Pagani I."/>
            <person name="Pati A."/>
            <person name="Goodwin L."/>
            <person name="Nordberg H.P."/>
            <person name="Cantor M.N."/>
            <person name="Hua S.X."/>
            <person name="Woyke T."/>
            <person name="Eisen J."/>
            <person name="Klenk H.-P."/>
            <person name="Klenk H.-P."/>
        </authorList>
    </citation>
    <scope>NUCLEOTIDE SEQUENCE [LARGE SCALE GENOMIC DNA]</scope>
    <source>
        <strain evidence="4 5">SP4</strain>
    </source>
</reference>
<dbReference type="eggNOG" id="arCOG06322">
    <property type="taxonomic scope" value="Archaea"/>
</dbReference>
<dbReference type="InterPro" id="IPR029041">
    <property type="entry name" value="FAD-linked_oxidoreductase-like"/>
</dbReference>
<dbReference type="AlphaFoldDB" id="L0K576"/>
<feature type="domain" description="Proline dehydrogenase" evidence="3">
    <location>
        <begin position="18"/>
        <end position="268"/>
    </location>
</feature>
<keyword evidence="1 4" id="KW-0560">Oxidoreductase</keyword>
<dbReference type="Proteomes" id="UP000010878">
    <property type="component" value="Chromosome"/>
</dbReference>
<dbReference type="Gene3D" id="3.20.20.220">
    <property type="match status" value="1"/>
</dbReference>
<dbReference type="GO" id="GO:0004657">
    <property type="term" value="F:proline dehydrogenase activity"/>
    <property type="evidence" value="ECO:0007669"/>
    <property type="project" value="InterPro"/>
</dbReference>
<organism evidence="4 5">
    <name type="scientific">Natronococcus occultus SP4</name>
    <dbReference type="NCBI Taxonomy" id="694430"/>
    <lineage>
        <taxon>Archaea</taxon>
        <taxon>Methanobacteriati</taxon>
        <taxon>Methanobacteriota</taxon>
        <taxon>Stenosarchaea group</taxon>
        <taxon>Halobacteria</taxon>
        <taxon>Halobacteriales</taxon>
        <taxon>Natrialbaceae</taxon>
        <taxon>Natronococcus</taxon>
    </lineage>
</organism>
<evidence type="ECO:0000313" key="4">
    <source>
        <dbReference type="EMBL" id="AGB39263.1"/>
    </source>
</evidence>
<dbReference type="GO" id="GO:0006562">
    <property type="term" value="P:L-proline catabolic process"/>
    <property type="evidence" value="ECO:0007669"/>
    <property type="project" value="InterPro"/>
</dbReference>
<evidence type="ECO:0000256" key="1">
    <source>
        <dbReference type="ARBA" id="ARBA00023002"/>
    </source>
</evidence>
<sequence length="334" mass="37015">MIPPVASRFVAGETEAEALDRVRRLNEDGLGGMVNRLGTHHDDPWRVSADAAAYRELVAAIGETGLEGAVSVKPTQLGLDLGEDVFRRCLESVLAVASDRDVVVWLDMEERTTTDATLEAFEAFAPSYGDSGLGVCLQANLKRTPADLDRLADVPGRLRLVRGGAYDEPRSVAYRDPERMARAYRDVLERAFESFEGPIAVATHDLTIIEYATELGECHGTTLEVQMLMGVRPTVQRELASEYDVDQYVPYGSRWKRYFLNRLTENEHTLRVALRALLGRGDRASGAPSDRQYPITHGASAVDRRPRTAVARGSAGGRRSRRAARGRPRRSRHR</sequence>